<evidence type="ECO:0000313" key="8">
    <source>
        <dbReference type="EMBL" id="KIW17431.1"/>
    </source>
</evidence>
<dbReference type="Proteomes" id="UP000053328">
    <property type="component" value="Unassembled WGS sequence"/>
</dbReference>
<proteinExistence type="predicted"/>
<dbReference type="GeneID" id="27331708"/>
<feature type="region of interest" description="Disordered" evidence="6">
    <location>
        <begin position="680"/>
        <end position="704"/>
    </location>
</feature>
<dbReference type="CDD" id="cd00067">
    <property type="entry name" value="GAL4"/>
    <property type="match status" value="1"/>
</dbReference>
<feature type="region of interest" description="Disordered" evidence="6">
    <location>
        <begin position="1"/>
        <end position="25"/>
    </location>
</feature>
<evidence type="ECO:0000256" key="1">
    <source>
        <dbReference type="ARBA" id="ARBA00022723"/>
    </source>
</evidence>
<dbReference type="GO" id="GO:0006351">
    <property type="term" value="P:DNA-templated transcription"/>
    <property type="evidence" value="ECO:0007669"/>
    <property type="project" value="InterPro"/>
</dbReference>
<keyword evidence="3" id="KW-0238">DNA-binding</keyword>
<dbReference type="AlphaFoldDB" id="A0A0D1YQB6"/>
<keyword evidence="9" id="KW-1185">Reference proteome</keyword>
<evidence type="ECO:0000256" key="2">
    <source>
        <dbReference type="ARBA" id="ARBA00023015"/>
    </source>
</evidence>
<feature type="compositionally biased region" description="Polar residues" evidence="6">
    <location>
        <begin position="680"/>
        <end position="691"/>
    </location>
</feature>
<feature type="compositionally biased region" description="Basic and acidic residues" evidence="6">
    <location>
        <begin position="1"/>
        <end position="17"/>
    </location>
</feature>
<reference evidence="8 9" key="1">
    <citation type="submission" date="2015-01" db="EMBL/GenBank/DDBJ databases">
        <title>The Genome Sequence of Exophiala spinifera CBS89968.</title>
        <authorList>
            <consortium name="The Broad Institute Genomics Platform"/>
            <person name="Cuomo C."/>
            <person name="de Hoog S."/>
            <person name="Gorbushina A."/>
            <person name="Stielow B."/>
            <person name="Teixiera M."/>
            <person name="Abouelleil A."/>
            <person name="Chapman S.B."/>
            <person name="Priest M."/>
            <person name="Young S.K."/>
            <person name="Wortman J."/>
            <person name="Nusbaum C."/>
            <person name="Birren B."/>
        </authorList>
    </citation>
    <scope>NUCLEOTIDE SEQUENCE [LARGE SCALE GENOMIC DNA]</scope>
    <source>
        <strain evidence="8 9">CBS 89968</strain>
    </source>
</reference>
<dbReference type="HOGENOM" id="CLU_007607_1_1_1"/>
<protein>
    <recommendedName>
        <fullName evidence="7">Zn(2)-C6 fungal-type domain-containing protein</fullName>
    </recommendedName>
</protein>
<dbReference type="PROSITE" id="PS00463">
    <property type="entry name" value="ZN2_CY6_FUNGAL_1"/>
    <property type="match status" value="1"/>
</dbReference>
<dbReference type="PANTHER" id="PTHR47655">
    <property type="entry name" value="QUINIC ACID UTILIZATION ACTIVATOR"/>
    <property type="match status" value="1"/>
</dbReference>
<dbReference type="SMART" id="SM00066">
    <property type="entry name" value="GAL4"/>
    <property type="match status" value="1"/>
</dbReference>
<evidence type="ECO:0000256" key="6">
    <source>
        <dbReference type="SAM" id="MobiDB-lite"/>
    </source>
</evidence>
<dbReference type="OrthoDB" id="3364175at2759"/>
<dbReference type="GO" id="GO:0003677">
    <property type="term" value="F:DNA binding"/>
    <property type="evidence" value="ECO:0007669"/>
    <property type="project" value="UniProtKB-KW"/>
</dbReference>
<dbReference type="Gene3D" id="4.10.240.10">
    <property type="entry name" value="Zn(2)-C6 fungal-type DNA-binding domain"/>
    <property type="match status" value="1"/>
</dbReference>
<dbReference type="GO" id="GO:0045944">
    <property type="term" value="P:positive regulation of transcription by RNA polymerase II"/>
    <property type="evidence" value="ECO:0007669"/>
    <property type="project" value="TreeGrafter"/>
</dbReference>
<dbReference type="EMBL" id="KN847494">
    <property type="protein sequence ID" value="KIW17431.1"/>
    <property type="molecule type" value="Genomic_DNA"/>
</dbReference>
<evidence type="ECO:0000259" key="7">
    <source>
        <dbReference type="PROSITE" id="PS50048"/>
    </source>
</evidence>
<keyword evidence="4" id="KW-0804">Transcription</keyword>
<dbReference type="RefSeq" id="XP_016237647.1">
    <property type="nucleotide sequence ID" value="XM_016378970.1"/>
</dbReference>
<dbReference type="VEuPathDB" id="FungiDB:PV08_04625"/>
<dbReference type="PANTHER" id="PTHR47655:SF2">
    <property type="entry name" value="QUINIC ACID UTILIZATION ACTIVATOR"/>
    <property type="match status" value="1"/>
</dbReference>
<dbReference type="SUPFAM" id="SSF57701">
    <property type="entry name" value="Zn2/Cys6 DNA-binding domain"/>
    <property type="match status" value="1"/>
</dbReference>
<feature type="domain" description="Zn(2)-C6 fungal-type" evidence="7">
    <location>
        <begin position="31"/>
        <end position="61"/>
    </location>
</feature>
<keyword evidence="5" id="KW-0539">Nucleus</keyword>
<dbReference type="InterPro" id="IPR001138">
    <property type="entry name" value="Zn2Cys6_DnaBD"/>
</dbReference>
<gene>
    <name evidence="8" type="ORF">PV08_04625</name>
</gene>
<name>A0A0D1YQB6_9EURO</name>
<dbReference type="InterPro" id="IPR052783">
    <property type="entry name" value="Metabolic/Drug-Res_Regulator"/>
</dbReference>
<keyword evidence="2" id="KW-0805">Transcription regulation</keyword>
<evidence type="ECO:0000256" key="4">
    <source>
        <dbReference type="ARBA" id="ARBA00023163"/>
    </source>
</evidence>
<dbReference type="PROSITE" id="PS50048">
    <property type="entry name" value="ZN2_CY6_FUNGAL_2"/>
    <property type="match status" value="1"/>
</dbReference>
<dbReference type="GO" id="GO:0008270">
    <property type="term" value="F:zinc ion binding"/>
    <property type="evidence" value="ECO:0007669"/>
    <property type="project" value="InterPro"/>
</dbReference>
<evidence type="ECO:0000313" key="9">
    <source>
        <dbReference type="Proteomes" id="UP000053328"/>
    </source>
</evidence>
<dbReference type="CDD" id="cd12148">
    <property type="entry name" value="fungal_TF_MHR"/>
    <property type="match status" value="1"/>
</dbReference>
<dbReference type="GO" id="GO:0000981">
    <property type="term" value="F:DNA-binding transcription factor activity, RNA polymerase II-specific"/>
    <property type="evidence" value="ECO:0007669"/>
    <property type="project" value="InterPro"/>
</dbReference>
<feature type="region of interest" description="Disordered" evidence="6">
    <location>
        <begin position="144"/>
        <end position="166"/>
    </location>
</feature>
<dbReference type="Pfam" id="PF00172">
    <property type="entry name" value="Zn_clus"/>
    <property type="match status" value="1"/>
</dbReference>
<keyword evidence="1" id="KW-0479">Metal-binding</keyword>
<evidence type="ECO:0000256" key="5">
    <source>
        <dbReference type="ARBA" id="ARBA00023242"/>
    </source>
</evidence>
<sequence length="797" mass="88425">MDANDVDPRSRTTRPNDPDEAAGGRTRVSRACTRCRARKDRCDGLRPRCSNCANAGQLCLYVAGHKKRGLPEGYVRGIEKLWAVMLQKISGLDETARQVMLENEDELLRIWNHPKHGDNLHNVWKESSILSNLERLLSQVDQPSPVLKRKRNEEDDGSGTETYDPDSRVLKPAFCVKDISEHFRNTVPQAQRLSHDPNVNSSEQIVSASLPAAALQLPKSSSTLLHHYFTYTHCWFPVLDRSLTLKRFHEHTRNYNSRPLENCELACLWAICAYSKQQRAQLSSSNDNGPSVDEMRSAARSLIPSEEGPFTIEHVQALLIIALLDVGLGKWTSAWMLSGFAVRAYLDITSASGNLVSDTATPGQQNNWPGTLQGCFVLDSIISMQLMRPPQLRLQDLGGMKFLDEDGIEEWEPWNAVGPETFSSPEPAFARSCFNQLTRLLMITTGLINPRYYQPTVFNGNRTLEDLAETFPFSVFAIEQRPPHQMLLQTCYLAVAARFSDPATRFERTLLFLQTLKAFDQAWNSIQCGIPSILIAMSHLPYLPSSISSPPETTSLSEDHQQVLARLSNVWPGFNTGERPTEMGSSRLTRTVTASSQSLRSQPNASVNSPFSRIDFWSNNIPGSQVDMSDASTVRSNLGPTSIQGYHETPTLPHTANLAPRLGSEVLDYGLMNVDMTGSLQSTNVGRNSAPQQPPNMGATTSPSYDGDEIDALFHEMAQLDANEWSMDRTQNFKDFGFSDASTFEAFCNDPDRLMLSNEYVGPGLSQSSNPMPYGARDAFGTGPGEGFGGSDRSLGR</sequence>
<feature type="region of interest" description="Disordered" evidence="6">
    <location>
        <begin position="766"/>
        <end position="797"/>
    </location>
</feature>
<dbReference type="InterPro" id="IPR007219">
    <property type="entry name" value="XnlR_reg_dom"/>
</dbReference>
<organism evidence="8 9">
    <name type="scientific">Exophiala spinifera</name>
    <dbReference type="NCBI Taxonomy" id="91928"/>
    <lineage>
        <taxon>Eukaryota</taxon>
        <taxon>Fungi</taxon>
        <taxon>Dikarya</taxon>
        <taxon>Ascomycota</taxon>
        <taxon>Pezizomycotina</taxon>
        <taxon>Eurotiomycetes</taxon>
        <taxon>Chaetothyriomycetidae</taxon>
        <taxon>Chaetothyriales</taxon>
        <taxon>Herpotrichiellaceae</taxon>
        <taxon>Exophiala</taxon>
    </lineage>
</organism>
<accession>A0A0D1YQB6</accession>
<dbReference type="InterPro" id="IPR036864">
    <property type="entry name" value="Zn2-C6_fun-type_DNA-bd_sf"/>
</dbReference>
<evidence type="ECO:0000256" key="3">
    <source>
        <dbReference type="ARBA" id="ARBA00023125"/>
    </source>
</evidence>
<dbReference type="Pfam" id="PF04082">
    <property type="entry name" value="Fungal_trans"/>
    <property type="match status" value="1"/>
</dbReference>